<dbReference type="WBParaSite" id="Minc3s09122g42949">
    <property type="protein sequence ID" value="Minc3s09122g42949"/>
    <property type="gene ID" value="Minc3s09122g42949"/>
</dbReference>
<dbReference type="Pfam" id="PF17175">
    <property type="entry name" value="MOLO1"/>
    <property type="match status" value="1"/>
</dbReference>
<organism evidence="3 4">
    <name type="scientific">Meloidogyne incognita</name>
    <name type="common">Southern root-knot nematode worm</name>
    <name type="synonym">Oxyuris incognita</name>
    <dbReference type="NCBI Taxonomy" id="6306"/>
    <lineage>
        <taxon>Eukaryota</taxon>
        <taxon>Metazoa</taxon>
        <taxon>Ecdysozoa</taxon>
        <taxon>Nematoda</taxon>
        <taxon>Chromadorea</taxon>
        <taxon>Rhabditida</taxon>
        <taxon>Tylenchina</taxon>
        <taxon>Tylenchomorpha</taxon>
        <taxon>Tylenchoidea</taxon>
        <taxon>Meloidogynidae</taxon>
        <taxon>Meloidogyninae</taxon>
        <taxon>Meloidogyne</taxon>
        <taxon>Meloidogyne incognita group</taxon>
    </lineage>
</organism>
<evidence type="ECO:0000256" key="2">
    <source>
        <dbReference type="SAM" id="SignalP"/>
    </source>
</evidence>
<evidence type="ECO:0000313" key="4">
    <source>
        <dbReference type="WBParaSite" id="Minc3s09122g42949"/>
    </source>
</evidence>
<keyword evidence="3" id="KW-1185">Reference proteome</keyword>
<feature type="compositionally biased region" description="Pro residues" evidence="1">
    <location>
        <begin position="72"/>
        <end position="81"/>
    </location>
</feature>
<feature type="compositionally biased region" description="Polar residues" evidence="1">
    <location>
        <begin position="46"/>
        <end position="57"/>
    </location>
</feature>
<feature type="signal peptide" evidence="2">
    <location>
        <begin position="1"/>
        <end position="21"/>
    </location>
</feature>
<dbReference type="PANTHER" id="PTHR33748">
    <property type="entry name" value="PROTEIN CBG04600"/>
    <property type="match status" value="1"/>
</dbReference>
<sequence length="321" mass="35849">MNLKLIFNLFTIFVLFKKTNAQIPSLPPGAAIAPEGVPHGPPGTINEETIQPPTNNKPSEEEVIGSLLKNPGLPPALPPSIPTNTENNGNNPLVNNEEKTENNKNLEDKKEEKINSGENQNKEQINEELKIGQETTLPSLPDSIPANSEGFPPASPPSYIQCLHRIQSKICDPDNVLIQSQKNEIDEMLKELEDATRKDNLQNECDRSGLEVMVIIVKHSNLPDNTLDSVQKKLSDALNIWVQDPDHHCEKPLILMMSADPEIPNRKVWTGRHYSVPVDPAELVKLFMDQEQLLAKEKYSEVILNIIDGVLNKYEQRAFNG</sequence>
<reference evidence="4" key="1">
    <citation type="submission" date="2022-11" db="UniProtKB">
        <authorList>
            <consortium name="WormBaseParasite"/>
        </authorList>
    </citation>
    <scope>IDENTIFICATION</scope>
</reference>
<feature type="compositionally biased region" description="Basic and acidic residues" evidence="1">
    <location>
        <begin position="96"/>
        <end position="123"/>
    </location>
</feature>
<dbReference type="Proteomes" id="UP000887563">
    <property type="component" value="Unplaced"/>
</dbReference>
<evidence type="ECO:0000256" key="1">
    <source>
        <dbReference type="SAM" id="MobiDB-lite"/>
    </source>
</evidence>
<dbReference type="Gene3D" id="3.10.310.50">
    <property type="match status" value="1"/>
</dbReference>
<evidence type="ECO:0000313" key="3">
    <source>
        <dbReference type="Proteomes" id="UP000887563"/>
    </source>
</evidence>
<dbReference type="PANTHER" id="PTHR33748:SF6">
    <property type="entry name" value="TPM_PHOSPHATASE DOMAIN-CONTAINING PROTEIN"/>
    <property type="match status" value="1"/>
</dbReference>
<feature type="region of interest" description="Disordered" evidence="1">
    <location>
        <begin position="32"/>
        <end position="123"/>
    </location>
</feature>
<proteinExistence type="predicted"/>
<feature type="chain" id="PRO_5036965967" evidence="2">
    <location>
        <begin position="22"/>
        <end position="321"/>
    </location>
</feature>
<protein>
    <submittedName>
        <fullName evidence="4">Uncharacterized protein</fullName>
    </submittedName>
</protein>
<dbReference type="InterPro" id="IPR033438">
    <property type="entry name" value="MOLO1"/>
</dbReference>
<feature type="compositionally biased region" description="Low complexity" evidence="1">
    <location>
        <begin position="82"/>
        <end position="95"/>
    </location>
</feature>
<dbReference type="AlphaFoldDB" id="A0A914NYA7"/>
<accession>A0A914NYA7</accession>
<keyword evidence="2" id="KW-0732">Signal</keyword>
<name>A0A914NYA7_MELIC</name>
<dbReference type="GO" id="GO:0005892">
    <property type="term" value="C:acetylcholine-gated channel complex"/>
    <property type="evidence" value="ECO:0007669"/>
    <property type="project" value="InterPro"/>
</dbReference>